<evidence type="ECO:0000256" key="2">
    <source>
        <dbReference type="ARBA" id="ARBA00005695"/>
    </source>
</evidence>
<keyword evidence="3" id="KW-0732">Signal</keyword>
<evidence type="ECO:0000313" key="7">
    <source>
        <dbReference type="Proteomes" id="UP000746741"/>
    </source>
</evidence>
<dbReference type="Pfam" id="PF00496">
    <property type="entry name" value="SBP_bac_5"/>
    <property type="match status" value="1"/>
</dbReference>
<dbReference type="InterPro" id="IPR030678">
    <property type="entry name" value="Peptide/Ni-bd"/>
</dbReference>
<dbReference type="GO" id="GO:0030288">
    <property type="term" value="C:outer membrane-bounded periplasmic space"/>
    <property type="evidence" value="ECO:0007669"/>
    <property type="project" value="UniProtKB-ARBA"/>
</dbReference>
<evidence type="ECO:0000313" key="8">
    <source>
        <dbReference type="Proteomes" id="UP001138708"/>
    </source>
</evidence>
<dbReference type="Proteomes" id="UP000746741">
    <property type="component" value="Unassembled WGS sequence"/>
</dbReference>
<dbReference type="GO" id="GO:0043190">
    <property type="term" value="C:ATP-binding cassette (ABC) transporter complex"/>
    <property type="evidence" value="ECO:0007669"/>
    <property type="project" value="InterPro"/>
</dbReference>
<comment type="similarity">
    <text evidence="2">Belongs to the bacterial solute-binding protein 5 family.</text>
</comment>
<dbReference type="Proteomes" id="UP001138708">
    <property type="component" value="Unassembled WGS sequence"/>
</dbReference>
<dbReference type="InterPro" id="IPR000914">
    <property type="entry name" value="SBP_5_dom"/>
</dbReference>
<evidence type="ECO:0000313" key="6">
    <source>
        <dbReference type="EMBL" id="NKE20314.1"/>
    </source>
</evidence>
<reference evidence="6 7" key="2">
    <citation type="submission" date="2020-02" db="EMBL/GenBank/DDBJ databases">
        <authorList>
            <person name="Sun Q."/>
            <person name="Inoue M."/>
        </authorList>
    </citation>
    <scope>NUCLEOTIDE SEQUENCE [LARGE SCALE GENOMIC DNA]</scope>
    <source>
        <strain evidence="6 7">KCTC 22478</strain>
    </source>
</reference>
<dbReference type="SUPFAM" id="SSF53850">
    <property type="entry name" value="Periplasmic binding protein-like II"/>
    <property type="match status" value="1"/>
</dbReference>
<organism evidence="5 8">
    <name type="scientific">Neoroseomonas oryzicola</name>
    <dbReference type="NCBI Taxonomy" id="535904"/>
    <lineage>
        <taxon>Bacteria</taxon>
        <taxon>Pseudomonadati</taxon>
        <taxon>Pseudomonadota</taxon>
        <taxon>Alphaproteobacteria</taxon>
        <taxon>Acetobacterales</taxon>
        <taxon>Acetobacteraceae</taxon>
        <taxon>Neoroseomonas</taxon>
    </lineage>
</organism>
<sequence length="535" mass="60402">MRPDRRLALAGITSLLGMAGTGLMPQPAMAQRRGGTLVLVVQPEPPTLGSYISTALPVGQVATKIYDGLLEYDFDLKPLPSLAESWTVSDGGRTVTFRLRSGVKFHDGQPFTSADVQFTVMEVLKKVHPRGINTFSEVTAIETPDPQTAIFRLTRPAPYMMMALSGYESPILPKHVFGQGDIRSHQNANSPVGTGPFRFVQWRRGEFVRLDRNPDYWKPGLPYLDRIVVRFIGDTGTRAAALEKGEAHVAGFGAVPYNDVRRLERLPNIRIETRGYEMLSPVVELMFNTRKPPFDNVRVRQAISFSIDRQFVIDNMWFGFGKPTNGPISSNFAPSGFYSADVMNYNVPDGVDRANRLLDEAGFPRRADGTRFEIVHDITPYGEEWRRFGEYTQQALARIGIKASLRYEDVATWLRRVYTDYDYDVSSNSLFNLADPVLGVHRAFHSRFIRPGTVFVNGVRWSDPRADELMDQATIEPDPRKRAELYTEIQKIVVAAAPLAWTHEINYATVLDRRYRDVIVSPLGLFGSFDRAWRE</sequence>
<dbReference type="AlphaFoldDB" id="A0A9X9WQ87"/>
<feature type="domain" description="Solute-binding protein family 5" evidence="4">
    <location>
        <begin position="78"/>
        <end position="430"/>
    </location>
</feature>
<dbReference type="PIRSF" id="PIRSF002741">
    <property type="entry name" value="MppA"/>
    <property type="match status" value="1"/>
</dbReference>
<proteinExistence type="inferred from homology"/>
<dbReference type="CDD" id="cd08517">
    <property type="entry name" value="PBP2_NikA_DppA_OppA_like_13"/>
    <property type="match status" value="1"/>
</dbReference>
<comment type="caution">
    <text evidence="5">The sequence shown here is derived from an EMBL/GenBank/DDBJ whole genome shotgun (WGS) entry which is preliminary data.</text>
</comment>
<reference evidence="5" key="1">
    <citation type="submission" date="2020-01" db="EMBL/GenBank/DDBJ databases">
        <authorList>
            <person name="Rat A."/>
        </authorList>
    </citation>
    <scope>NUCLEOTIDE SEQUENCE</scope>
    <source>
        <strain evidence="5">LMG 31161</strain>
    </source>
</reference>
<dbReference type="PANTHER" id="PTHR30290:SF38">
    <property type="entry name" value="D,D-DIPEPTIDE-BINDING PERIPLASMIC PROTEIN DDPA-RELATED"/>
    <property type="match status" value="1"/>
</dbReference>
<dbReference type="GO" id="GO:1904680">
    <property type="term" value="F:peptide transmembrane transporter activity"/>
    <property type="evidence" value="ECO:0007669"/>
    <property type="project" value="TreeGrafter"/>
</dbReference>
<dbReference type="InterPro" id="IPR039424">
    <property type="entry name" value="SBP_5"/>
</dbReference>
<accession>A0A9X9WQ87</accession>
<keyword evidence="7" id="KW-1185">Reference proteome</keyword>
<dbReference type="EMBL" id="JAAVUP010000030">
    <property type="protein sequence ID" value="NKE20314.1"/>
    <property type="molecule type" value="Genomic_DNA"/>
</dbReference>
<evidence type="ECO:0000256" key="3">
    <source>
        <dbReference type="ARBA" id="ARBA00022729"/>
    </source>
</evidence>
<evidence type="ECO:0000256" key="1">
    <source>
        <dbReference type="ARBA" id="ARBA00004418"/>
    </source>
</evidence>
<name>A0A9X9WQ87_9PROT</name>
<dbReference type="GO" id="GO:0015833">
    <property type="term" value="P:peptide transport"/>
    <property type="evidence" value="ECO:0007669"/>
    <property type="project" value="TreeGrafter"/>
</dbReference>
<protein>
    <submittedName>
        <fullName evidence="5">ABC transporter substrate-binding protein</fullName>
    </submittedName>
</protein>
<evidence type="ECO:0000259" key="4">
    <source>
        <dbReference type="Pfam" id="PF00496"/>
    </source>
</evidence>
<dbReference type="RefSeq" id="WP_245211907.1">
    <property type="nucleotide sequence ID" value="NZ_JAAEDK010000107.1"/>
</dbReference>
<dbReference type="EMBL" id="JAAEDK010000107">
    <property type="protein sequence ID" value="MBR0662497.1"/>
    <property type="molecule type" value="Genomic_DNA"/>
</dbReference>
<dbReference type="Gene3D" id="3.10.105.10">
    <property type="entry name" value="Dipeptide-binding Protein, Domain 3"/>
    <property type="match status" value="1"/>
</dbReference>
<evidence type="ECO:0000313" key="5">
    <source>
        <dbReference type="EMBL" id="MBR0662497.1"/>
    </source>
</evidence>
<reference evidence="5" key="3">
    <citation type="journal article" date="2021" name="Syst. Appl. Microbiol.">
        <title>Roseomonas hellenica sp. nov., isolated from roots of wild-growing Alkanna tinctoria.</title>
        <authorList>
            <person name="Rat A."/>
            <person name="Naranjo H.D."/>
            <person name="Lebbe L."/>
            <person name="Cnockaert M."/>
            <person name="Krigas N."/>
            <person name="Grigoriadou K."/>
            <person name="Maloupa E."/>
            <person name="Willems A."/>
        </authorList>
    </citation>
    <scope>NUCLEOTIDE SEQUENCE</scope>
    <source>
        <strain evidence="5">LMG 31161</strain>
    </source>
</reference>
<dbReference type="PANTHER" id="PTHR30290">
    <property type="entry name" value="PERIPLASMIC BINDING COMPONENT OF ABC TRANSPORTER"/>
    <property type="match status" value="1"/>
</dbReference>
<gene>
    <name evidence="6" type="ORF">GWK15_25400</name>
    <name evidence="5" type="ORF">GXW75_24795</name>
</gene>
<dbReference type="Gene3D" id="3.40.190.10">
    <property type="entry name" value="Periplasmic binding protein-like II"/>
    <property type="match status" value="1"/>
</dbReference>
<comment type="subcellular location">
    <subcellularLocation>
        <location evidence="1">Periplasm</location>
    </subcellularLocation>
</comment>